<dbReference type="SUPFAM" id="SSF56399">
    <property type="entry name" value="ADP-ribosylation"/>
    <property type="match status" value="1"/>
</dbReference>
<dbReference type="Pfam" id="PF23467">
    <property type="entry name" value="WWE_5"/>
    <property type="match status" value="1"/>
</dbReference>
<dbReference type="Pfam" id="PF12174">
    <property type="entry name" value="RST"/>
    <property type="match status" value="1"/>
</dbReference>
<evidence type="ECO:0000256" key="2">
    <source>
        <dbReference type="ARBA" id="ARBA00022473"/>
    </source>
</evidence>
<evidence type="ECO:0000256" key="1">
    <source>
        <dbReference type="ARBA" id="ARBA00004123"/>
    </source>
</evidence>
<dbReference type="Proteomes" id="UP001055439">
    <property type="component" value="Chromosome 5"/>
</dbReference>
<evidence type="ECO:0008006" key="9">
    <source>
        <dbReference type="Google" id="ProtNLM"/>
    </source>
</evidence>
<dbReference type="InterPro" id="IPR022003">
    <property type="entry name" value="RST"/>
</dbReference>
<dbReference type="InterPro" id="IPR012317">
    <property type="entry name" value="Poly(ADP-ribose)pol_cat_dom"/>
</dbReference>
<evidence type="ECO:0000313" key="8">
    <source>
        <dbReference type="Proteomes" id="UP001055439"/>
    </source>
</evidence>
<dbReference type="InterPro" id="IPR057823">
    <property type="entry name" value="WWE_RCD1"/>
</dbReference>
<evidence type="ECO:0000256" key="4">
    <source>
        <dbReference type="ARBA" id="ARBA00023242"/>
    </source>
</evidence>
<dbReference type="GO" id="GO:0005634">
    <property type="term" value="C:nucleus"/>
    <property type="evidence" value="ECO:0007669"/>
    <property type="project" value="UniProtKB-SubCell"/>
</dbReference>
<keyword evidence="3" id="KW-0346">Stress response</keyword>
<evidence type="ECO:0000259" key="5">
    <source>
        <dbReference type="PROSITE" id="PS51059"/>
    </source>
</evidence>
<reference evidence="7" key="1">
    <citation type="submission" date="2022-05" db="EMBL/GenBank/DDBJ databases">
        <title>The Musa troglodytarum L. genome provides insights into the mechanism of non-climacteric behaviour and enrichment of carotenoids.</title>
        <authorList>
            <person name="Wang J."/>
        </authorList>
    </citation>
    <scope>NUCLEOTIDE SEQUENCE</scope>
    <source>
        <tissue evidence="7">Leaf</tissue>
    </source>
</reference>
<keyword evidence="8" id="KW-1185">Reference proteome</keyword>
<protein>
    <recommendedName>
        <fullName evidence="9">PARP</fullName>
    </recommendedName>
</protein>
<dbReference type="PROSITE" id="PS51879">
    <property type="entry name" value="RST"/>
    <property type="match status" value="1"/>
</dbReference>
<dbReference type="InterPro" id="IPR044964">
    <property type="entry name" value="RCD1/SRO1-5"/>
</dbReference>
<dbReference type="PANTHER" id="PTHR32263">
    <property type="entry name" value="INACTIVE POLY [ADP-RIBOSE] POLYMERASE SRO4-RELATED"/>
    <property type="match status" value="1"/>
</dbReference>
<dbReference type="Gene3D" id="3.90.228.10">
    <property type="match status" value="1"/>
</dbReference>
<keyword evidence="4" id="KW-0539">Nucleus</keyword>
<name>A0A9E7K0P6_9LILI</name>
<evidence type="ECO:0000259" key="6">
    <source>
        <dbReference type="PROSITE" id="PS51879"/>
    </source>
</evidence>
<evidence type="ECO:0000256" key="3">
    <source>
        <dbReference type="ARBA" id="ARBA00023016"/>
    </source>
</evidence>
<dbReference type="GO" id="GO:0003950">
    <property type="term" value="F:NAD+ poly-ADP-ribosyltransferase activity"/>
    <property type="evidence" value="ECO:0007669"/>
    <property type="project" value="InterPro"/>
</dbReference>
<comment type="subcellular location">
    <subcellularLocation>
        <location evidence="1">Nucleus</location>
    </subcellularLocation>
</comment>
<dbReference type="PROSITE" id="PS51059">
    <property type="entry name" value="PARP_CATALYTIC"/>
    <property type="match status" value="1"/>
</dbReference>
<evidence type="ECO:0000313" key="7">
    <source>
        <dbReference type="EMBL" id="URE00696.1"/>
    </source>
</evidence>
<dbReference type="OrthoDB" id="6133115at2759"/>
<dbReference type="PANTHER" id="PTHR32263:SF5">
    <property type="entry name" value="INACTIVE POLY [ADP-RIBOSE] POLYMERASE SRO1-RELATED"/>
    <property type="match status" value="1"/>
</dbReference>
<proteinExistence type="predicted"/>
<organism evidence="7 8">
    <name type="scientific">Musa troglodytarum</name>
    <name type="common">fe'i banana</name>
    <dbReference type="NCBI Taxonomy" id="320322"/>
    <lineage>
        <taxon>Eukaryota</taxon>
        <taxon>Viridiplantae</taxon>
        <taxon>Streptophyta</taxon>
        <taxon>Embryophyta</taxon>
        <taxon>Tracheophyta</taxon>
        <taxon>Spermatophyta</taxon>
        <taxon>Magnoliopsida</taxon>
        <taxon>Liliopsida</taxon>
        <taxon>Zingiberales</taxon>
        <taxon>Musaceae</taxon>
        <taxon>Musa</taxon>
    </lineage>
</organism>
<keyword evidence="2" id="KW-0217">Developmental protein</keyword>
<feature type="domain" description="RST" evidence="6">
    <location>
        <begin position="486"/>
        <end position="557"/>
    </location>
</feature>
<feature type="domain" description="PARP catalytic" evidence="5">
    <location>
        <begin position="236"/>
        <end position="451"/>
    </location>
</feature>
<dbReference type="EMBL" id="CP097507">
    <property type="protein sequence ID" value="URE00696.1"/>
    <property type="molecule type" value="Genomic_DNA"/>
</dbReference>
<accession>A0A9E7K0P6</accession>
<sequence>MEEMSVKVLDKNERIMNSLKRKREPDSYFTSGHGLVAHSHITDRSSLRGCNMMSCKTSFSCSFQNHIVNKYRNFSKSGLPVRVLSFEDGEWRDFPENIIILVQEDFRLKKGITEADFQNQQFLLDFMHMIYIDLKTGLQKPIGWIDVDGKCFFPEVCPENYHFGKGKQVHMICDPNGTREVVAHSKISVGAAESSSLRLDDEATFNVKRIKCEENSACAEDDETVGENDPCSFLPPNVSASGSWHEKVRPADDQRISAVQHMLLHSLGKVIDAKDIIRICKTPVENDLGLSRLSLFQEQVVVTQKLRGNANVRYAWLASSKGAVEEMMLKGVLKIPEQKPPFGNGIHLAPANCSNVCARYSNVDENGFIHMMLCRVIMGNVELIPMGSNQHQASHENFDSGVDDLQNPKQYIIWDLNMYTHIYAEFIVTINLPTNAKECLASDGGISFVSALTNSNSPCSLFQDKNQPSPVVANQLRGLSAGRAPRTPTSPWMPFSMLFAAISTKVPPQDMDLVNTHYEDFKKRKISRIDLVKKLRQIIGDKLLGSTIIRLQHMVHYLLVGNKGIKGQALASYHLWPDVKLQNPSPQTCKTSLDVVTRLC</sequence>
<dbReference type="AlphaFoldDB" id="A0A9E7K0P6"/>
<gene>
    <name evidence="7" type="ORF">MUK42_00165</name>
</gene>